<dbReference type="PROSITE" id="PS51833">
    <property type="entry name" value="HDOD"/>
    <property type="match status" value="1"/>
</dbReference>
<dbReference type="RefSeq" id="WP_311360124.1">
    <property type="nucleotide sequence ID" value="NZ_JAVRIE010000001.1"/>
</dbReference>
<dbReference type="SUPFAM" id="SSF109604">
    <property type="entry name" value="HD-domain/PDEase-like"/>
    <property type="match status" value="1"/>
</dbReference>
<dbReference type="Pfam" id="PF08668">
    <property type="entry name" value="HDOD"/>
    <property type="match status" value="1"/>
</dbReference>
<gene>
    <name evidence="2" type="ORF">RM544_02095</name>
</gene>
<dbReference type="PANTHER" id="PTHR33525">
    <property type="match status" value="1"/>
</dbReference>
<proteinExistence type="predicted"/>
<feature type="domain" description="HDOD" evidence="1">
    <location>
        <begin position="13"/>
        <end position="206"/>
    </location>
</feature>
<protein>
    <submittedName>
        <fullName evidence="2">HDOD domain-containing protein</fullName>
    </submittedName>
</protein>
<dbReference type="Proteomes" id="UP001249020">
    <property type="component" value="Unassembled WGS sequence"/>
</dbReference>
<name>A0AAW8QZD2_9ALTE</name>
<comment type="caution">
    <text evidence="2">The sequence shown here is derived from an EMBL/GenBank/DDBJ whole genome shotgun (WGS) entry which is preliminary data.</text>
</comment>
<dbReference type="Gene3D" id="1.10.3210.10">
    <property type="entry name" value="Hypothetical protein af1432"/>
    <property type="match status" value="1"/>
</dbReference>
<dbReference type="InterPro" id="IPR052340">
    <property type="entry name" value="RNase_Y/CdgJ"/>
</dbReference>
<dbReference type="AlphaFoldDB" id="A0AAW8QZD2"/>
<reference evidence="2 3" key="1">
    <citation type="submission" date="2023-09" db="EMBL/GenBank/DDBJ databases">
        <authorList>
            <person name="Rey-Velasco X."/>
        </authorList>
    </citation>
    <scope>NUCLEOTIDE SEQUENCE [LARGE SCALE GENOMIC DNA]</scope>
    <source>
        <strain evidence="2 3">W409</strain>
    </source>
</reference>
<organism evidence="2 3">
    <name type="scientific">Brumicola blandensis</name>
    <dbReference type="NCBI Taxonomy" id="3075611"/>
    <lineage>
        <taxon>Bacteria</taxon>
        <taxon>Pseudomonadati</taxon>
        <taxon>Pseudomonadota</taxon>
        <taxon>Gammaproteobacteria</taxon>
        <taxon>Alteromonadales</taxon>
        <taxon>Alteromonadaceae</taxon>
        <taxon>Brumicola</taxon>
    </lineage>
</organism>
<keyword evidence="3" id="KW-1185">Reference proteome</keyword>
<dbReference type="EMBL" id="JAVRIE010000001">
    <property type="protein sequence ID" value="MDT0581317.1"/>
    <property type="molecule type" value="Genomic_DNA"/>
</dbReference>
<evidence type="ECO:0000313" key="2">
    <source>
        <dbReference type="EMBL" id="MDT0581317.1"/>
    </source>
</evidence>
<dbReference type="PANTHER" id="PTHR33525:SF3">
    <property type="entry name" value="RIBONUCLEASE Y"/>
    <property type="match status" value="1"/>
</dbReference>
<evidence type="ECO:0000313" key="3">
    <source>
        <dbReference type="Proteomes" id="UP001249020"/>
    </source>
</evidence>
<sequence>MNAIDYAKKVSDLFAVPKTAMRVKTLIEDETTDAASIAALVQTDPGLAAHILRIANSAIYRFPRKIEQLQRAVQVIGTSAVYDYALVFGISNAFSNEQSEFVDLDKFWEQSVSCALLAKHFGSLNGIRDADRLFVSGLLHNIGELVVLKVNPNLAKDCGRFDSRLLPRDCQQDIMGFTFAEISAALSQHWMLPDSIVSTIAMQHHDDSAADILEVQIMQLAYDLSVINTFGHHYSVQTHLPEFLFKSLNLSEEDIEEALDMTNYQVEQIIHLFNPDVFKVA</sequence>
<accession>A0AAW8QZD2</accession>
<dbReference type="InterPro" id="IPR013976">
    <property type="entry name" value="HDOD"/>
</dbReference>
<evidence type="ECO:0000259" key="1">
    <source>
        <dbReference type="PROSITE" id="PS51833"/>
    </source>
</evidence>